<evidence type="ECO:0000256" key="2">
    <source>
        <dbReference type="ARBA" id="ARBA00008422"/>
    </source>
</evidence>
<dbReference type="PIRSF" id="PIRSF000894">
    <property type="entry name" value="Acid_phosphatase"/>
    <property type="match status" value="1"/>
</dbReference>
<keyword evidence="8" id="KW-0378">Hydrolase</keyword>
<evidence type="ECO:0000256" key="5">
    <source>
        <dbReference type="ARBA" id="ARBA00018097"/>
    </source>
</evidence>
<feature type="disulfide bond" evidence="16">
    <location>
        <begin position="427"/>
        <end position="433"/>
    </location>
</feature>
<gene>
    <name evidence="17" type="primary">Minpp1</name>
    <name evidence="17" type="ORF">AWC38_SpisGene22991</name>
</gene>
<evidence type="ECO:0000256" key="16">
    <source>
        <dbReference type="PIRSR" id="PIRSR000894-2"/>
    </source>
</evidence>
<evidence type="ECO:0000256" key="3">
    <source>
        <dbReference type="ARBA" id="ARBA00012976"/>
    </source>
</evidence>
<evidence type="ECO:0000256" key="10">
    <source>
        <dbReference type="ARBA" id="ARBA00023180"/>
    </source>
</evidence>
<keyword evidence="18" id="KW-1185">Reference proteome</keyword>
<dbReference type="PANTHER" id="PTHR20963:SF8">
    <property type="entry name" value="MULTIPLE INOSITOL POLYPHOSPHATE PHOSPHATASE 1"/>
    <property type="match status" value="1"/>
</dbReference>
<evidence type="ECO:0000256" key="8">
    <source>
        <dbReference type="ARBA" id="ARBA00022801"/>
    </source>
</evidence>
<dbReference type="EMBL" id="LSMT01001112">
    <property type="protein sequence ID" value="PFX12973.1"/>
    <property type="molecule type" value="Genomic_DNA"/>
</dbReference>
<proteinExistence type="inferred from homology"/>
<reference evidence="18" key="1">
    <citation type="journal article" date="2017" name="bioRxiv">
        <title>Comparative analysis of the genomes of Stylophora pistillata and Acropora digitifera provides evidence for extensive differences between species of corals.</title>
        <authorList>
            <person name="Voolstra C.R."/>
            <person name="Li Y."/>
            <person name="Liew Y.J."/>
            <person name="Baumgarten S."/>
            <person name="Zoccola D."/>
            <person name="Flot J.-F."/>
            <person name="Tambutte S."/>
            <person name="Allemand D."/>
            <person name="Aranda M."/>
        </authorList>
    </citation>
    <scope>NUCLEOTIDE SEQUENCE [LARGE SCALE GENOMIC DNA]</scope>
</reference>
<keyword evidence="10" id="KW-0325">Glycoprotein</keyword>
<comment type="catalytic activity">
    <reaction evidence="13">
        <text>1D-myo-inositol 1,2,4,5,6-pentakisphosphate + H2O = 1D-myo-inositol 1,2,5,6-tetrakisphosphate + phosphate</text>
        <dbReference type="Rhea" id="RHEA:77115"/>
        <dbReference type="ChEBI" id="CHEBI:15377"/>
        <dbReference type="ChEBI" id="CHEBI:43474"/>
        <dbReference type="ChEBI" id="CHEBI:57798"/>
        <dbReference type="ChEBI" id="CHEBI:195535"/>
        <dbReference type="EC" id="3.1.3.62"/>
    </reaction>
    <physiologicalReaction direction="left-to-right" evidence="13">
        <dbReference type="Rhea" id="RHEA:77116"/>
    </physiologicalReaction>
</comment>
<evidence type="ECO:0000256" key="11">
    <source>
        <dbReference type="ARBA" id="ARBA00031642"/>
    </source>
</evidence>
<dbReference type="GO" id="GO:0052745">
    <property type="term" value="F:inositol phosphate phosphatase activity"/>
    <property type="evidence" value="ECO:0007669"/>
    <property type="project" value="TreeGrafter"/>
</dbReference>
<dbReference type="InterPro" id="IPR029033">
    <property type="entry name" value="His_PPase_superfam"/>
</dbReference>
<dbReference type="Gene3D" id="3.40.50.1240">
    <property type="entry name" value="Phosphoglycerate mutase-like"/>
    <property type="match status" value="1"/>
</dbReference>
<dbReference type="EC" id="3.1.3.62" evidence="4"/>
<evidence type="ECO:0000256" key="12">
    <source>
        <dbReference type="ARBA" id="ARBA00043668"/>
    </source>
</evidence>
<dbReference type="InterPro" id="IPR000560">
    <property type="entry name" value="His_Pase_clade-2"/>
</dbReference>
<evidence type="ECO:0000256" key="9">
    <source>
        <dbReference type="ARBA" id="ARBA00023136"/>
    </source>
</evidence>
<evidence type="ECO:0000256" key="13">
    <source>
        <dbReference type="ARBA" id="ARBA00043671"/>
    </source>
</evidence>
<keyword evidence="9" id="KW-0472">Membrane</keyword>
<comment type="catalytic activity">
    <reaction evidence="12">
        <text>1D-myo-inositol 1,2,5,6-tetrakisphosphate + H2O = 1D-myo-inositol 1,2,6-trisphosphate + phosphate</text>
        <dbReference type="Rhea" id="RHEA:77119"/>
        <dbReference type="ChEBI" id="CHEBI:15377"/>
        <dbReference type="ChEBI" id="CHEBI:43474"/>
        <dbReference type="ChEBI" id="CHEBI:195535"/>
        <dbReference type="ChEBI" id="CHEBI:195537"/>
        <dbReference type="EC" id="3.1.3.62"/>
    </reaction>
    <physiologicalReaction direction="left-to-right" evidence="12">
        <dbReference type="Rhea" id="RHEA:77120"/>
    </physiologicalReaction>
</comment>
<keyword evidence="16" id="KW-1015">Disulfide bond</keyword>
<comment type="similarity">
    <text evidence="2">Belongs to the histidine acid phosphatase family. MINPP1 subfamily.</text>
</comment>
<evidence type="ECO:0000256" key="4">
    <source>
        <dbReference type="ARBA" id="ARBA00013040"/>
    </source>
</evidence>
<evidence type="ECO:0000313" key="18">
    <source>
        <dbReference type="Proteomes" id="UP000225706"/>
    </source>
</evidence>
<comment type="subcellular location">
    <subcellularLocation>
        <location evidence="1">Cell membrane</location>
    </subcellularLocation>
</comment>
<dbReference type="CDD" id="cd07061">
    <property type="entry name" value="HP_HAP_like"/>
    <property type="match status" value="1"/>
</dbReference>
<dbReference type="OrthoDB" id="6509975at2759"/>
<dbReference type="GO" id="GO:0003993">
    <property type="term" value="F:acid phosphatase activity"/>
    <property type="evidence" value="ECO:0007669"/>
    <property type="project" value="TreeGrafter"/>
</dbReference>
<protein>
    <recommendedName>
        <fullName evidence="5">Multiple inositol polyphosphate phosphatase 1</fullName>
        <ecNumber evidence="4">3.1.3.62</ecNumber>
        <ecNumber evidence="3">3.1.3.80</ecNumber>
    </recommendedName>
    <alternativeName>
        <fullName evidence="11">2,3-bisphosphoglycerate 3-phosphatase</fullName>
    </alternativeName>
</protein>
<accession>A0A2B4R820</accession>
<dbReference type="STRING" id="50429.A0A2B4R820"/>
<keyword evidence="7" id="KW-0732">Signal</keyword>
<organism evidence="17 18">
    <name type="scientific">Stylophora pistillata</name>
    <name type="common">Smooth cauliflower coral</name>
    <dbReference type="NCBI Taxonomy" id="50429"/>
    <lineage>
        <taxon>Eukaryota</taxon>
        <taxon>Metazoa</taxon>
        <taxon>Cnidaria</taxon>
        <taxon>Anthozoa</taxon>
        <taxon>Hexacorallia</taxon>
        <taxon>Scleractinia</taxon>
        <taxon>Astrocoeniina</taxon>
        <taxon>Pocilloporidae</taxon>
        <taxon>Stylophora</taxon>
    </lineage>
</organism>
<comment type="catalytic activity">
    <reaction evidence="14">
        <text>1D-myo-inositol hexakisphosphate + H2O = 1D-myo-inositol 1,2,4,5,6-pentakisphosphate + phosphate</text>
        <dbReference type="Rhea" id="RHEA:16989"/>
        <dbReference type="ChEBI" id="CHEBI:15377"/>
        <dbReference type="ChEBI" id="CHEBI:43474"/>
        <dbReference type="ChEBI" id="CHEBI:57798"/>
        <dbReference type="ChEBI" id="CHEBI:58130"/>
        <dbReference type="EC" id="3.1.3.62"/>
    </reaction>
    <physiologicalReaction direction="left-to-right" evidence="14">
        <dbReference type="Rhea" id="RHEA:16990"/>
    </physiologicalReaction>
</comment>
<comment type="caution">
    <text evidence="17">The sequence shown here is derived from an EMBL/GenBank/DDBJ whole genome shotgun (WGS) entry which is preliminary data.</text>
</comment>
<evidence type="ECO:0000256" key="6">
    <source>
        <dbReference type="ARBA" id="ARBA00022475"/>
    </source>
</evidence>
<dbReference type="InterPro" id="IPR016274">
    <property type="entry name" value="Histidine_acid_Pase_euk"/>
</dbReference>
<evidence type="ECO:0000256" key="1">
    <source>
        <dbReference type="ARBA" id="ARBA00004236"/>
    </source>
</evidence>
<dbReference type="SUPFAM" id="SSF53254">
    <property type="entry name" value="Phosphoglycerate mutase-like"/>
    <property type="match status" value="1"/>
</dbReference>
<dbReference type="PANTHER" id="PTHR20963">
    <property type="entry name" value="MULTIPLE INOSITOL POLYPHOSPHATE PHOSPHATASE-RELATED"/>
    <property type="match status" value="1"/>
</dbReference>
<evidence type="ECO:0000256" key="15">
    <source>
        <dbReference type="ARBA" id="ARBA00043832"/>
    </source>
</evidence>
<dbReference type="GO" id="GO:0034417">
    <property type="term" value="F:bisphosphoglycerate 3-phosphatase activity"/>
    <property type="evidence" value="ECO:0007669"/>
    <property type="project" value="UniProtKB-EC"/>
</dbReference>
<feature type="disulfide bond" evidence="16">
    <location>
        <begin position="55"/>
        <end position="393"/>
    </location>
</feature>
<name>A0A2B4R820_STYPI</name>
<evidence type="ECO:0000256" key="14">
    <source>
        <dbReference type="ARBA" id="ARBA00043691"/>
    </source>
</evidence>
<evidence type="ECO:0000256" key="7">
    <source>
        <dbReference type="ARBA" id="ARBA00022729"/>
    </source>
</evidence>
<evidence type="ECO:0000313" key="17">
    <source>
        <dbReference type="EMBL" id="PFX12973.1"/>
    </source>
</evidence>
<dbReference type="GO" id="GO:0005886">
    <property type="term" value="C:plasma membrane"/>
    <property type="evidence" value="ECO:0007669"/>
    <property type="project" value="UniProtKB-SubCell"/>
</dbReference>
<comment type="catalytic activity">
    <reaction evidence="15">
        <text>(2R)-2,3-bisphosphoglycerate + H2O = (2R)-2-phosphoglycerate + phosphate</text>
        <dbReference type="Rhea" id="RHEA:27381"/>
        <dbReference type="ChEBI" id="CHEBI:15377"/>
        <dbReference type="ChEBI" id="CHEBI:43474"/>
        <dbReference type="ChEBI" id="CHEBI:58248"/>
        <dbReference type="ChEBI" id="CHEBI:58289"/>
        <dbReference type="EC" id="3.1.3.80"/>
    </reaction>
    <physiologicalReaction direction="left-to-right" evidence="15">
        <dbReference type="Rhea" id="RHEA:27382"/>
    </physiologicalReaction>
</comment>
<keyword evidence="6" id="KW-1003">Cell membrane</keyword>
<dbReference type="Pfam" id="PF00328">
    <property type="entry name" value="His_Phos_2"/>
    <property type="match status" value="1"/>
</dbReference>
<sequence length="470" mass="54116">MPVRKRLLLISEIRKDFGCVVNGRESKPSKKTWLKSGSKTRYQKKEFPFEAPEGCDPLHISMVIRHGTRYPSKKDVKKIERMLDVINKEIDPKWSNGDLYLPWKNPFSLDHDKLLASAGEEELYYLAKEFLKRFPSLLSHPYHPQNFDFISTGTSRTVQSAMAFAFGLFEGRGRLGPSGFQPVAIASRETNNDPILRFFDICPKYNVEVADNDTALHEYKKFKRGKEVERIGHKLSRLMTTAPDYSQTTFTAETIIGMYTACIFEVAIFNRESTWCLLFDEEDFLTLEYISDLKHYWKRGYGYPITYQIGCPLLENIVSNLKNATDPYSGERKYGNFMFAHSETLQPLYALLGLFKDQEELRAGNMNAHSRRKYRTSEIVPFGANIAFIAYSCNADDTRGKESDSYKMEQFKIQVFVNEELVALPCCGEQRECPLKTFLQCFDTRPNGSCNLSSLCRLESNTAENLHREL</sequence>
<dbReference type="AlphaFoldDB" id="A0A2B4R820"/>
<dbReference type="Proteomes" id="UP000225706">
    <property type="component" value="Unassembled WGS sequence"/>
</dbReference>
<feature type="disulfide bond" evidence="16">
    <location>
        <begin position="262"/>
        <end position="276"/>
    </location>
</feature>
<dbReference type="EC" id="3.1.3.80" evidence="3"/>
<dbReference type="FunFam" id="3.40.50.1240:FF:000014">
    <property type="entry name" value="Multiple inositol polyphosphate phosphatase 1"/>
    <property type="match status" value="1"/>
</dbReference>